<dbReference type="SMART" id="SM00028">
    <property type="entry name" value="TPR"/>
    <property type="match status" value="1"/>
</dbReference>
<evidence type="ECO:0000256" key="1">
    <source>
        <dbReference type="ARBA" id="ARBA00022737"/>
    </source>
</evidence>
<proteinExistence type="predicted"/>
<accession>A0A419RRV9</accession>
<gene>
    <name evidence="4" type="ORF">D6201_03340</name>
</gene>
<dbReference type="SUPFAM" id="SSF48452">
    <property type="entry name" value="TPR-like"/>
    <property type="match status" value="1"/>
</dbReference>
<reference evidence="4 5" key="1">
    <citation type="journal article" date="2017" name="Int. J. Syst. Evol. Microbiol.">
        <title>Erythrobacter aquimixticola sp. nov., isolated from the junction between the ocean and a freshwater spring.</title>
        <authorList>
            <person name="Park S."/>
            <person name="Jung Y.T."/>
            <person name="Choi S.J."/>
            <person name="Yoon J.H."/>
        </authorList>
    </citation>
    <scope>NUCLEOTIDE SEQUENCE [LARGE SCALE GENOMIC DNA]</scope>
    <source>
        <strain evidence="4 5">JSSK-14</strain>
    </source>
</reference>
<keyword evidence="2 3" id="KW-0802">TPR repeat</keyword>
<name>A0A419RRV9_9SPHN</name>
<evidence type="ECO:0000313" key="4">
    <source>
        <dbReference type="EMBL" id="RJY08521.1"/>
    </source>
</evidence>
<comment type="caution">
    <text evidence="4">The sequence shown here is derived from an EMBL/GenBank/DDBJ whole genome shotgun (WGS) entry which is preliminary data.</text>
</comment>
<feature type="repeat" description="TPR" evidence="3">
    <location>
        <begin position="10"/>
        <end position="43"/>
    </location>
</feature>
<evidence type="ECO:0000256" key="2">
    <source>
        <dbReference type="ARBA" id="ARBA00022803"/>
    </source>
</evidence>
<keyword evidence="1" id="KW-0677">Repeat</keyword>
<dbReference type="Pfam" id="PF07719">
    <property type="entry name" value="TPR_2"/>
    <property type="match status" value="1"/>
</dbReference>
<organism evidence="4 5">
    <name type="scientific">Aurantiacibacter aquimixticola</name>
    <dbReference type="NCBI Taxonomy" id="1958945"/>
    <lineage>
        <taxon>Bacteria</taxon>
        <taxon>Pseudomonadati</taxon>
        <taxon>Pseudomonadota</taxon>
        <taxon>Alphaproteobacteria</taxon>
        <taxon>Sphingomonadales</taxon>
        <taxon>Erythrobacteraceae</taxon>
        <taxon>Aurantiacibacter</taxon>
    </lineage>
</organism>
<dbReference type="EMBL" id="RAHX01000001">
    <property type="protein sequence ID" value="RJY08521.1"/>
    <property type="molecule type" value="Genomic_DNA"/>
</dbReference>
<dbReference type="InterPro" id="IPR011990">
    <property type="entry name" value="TPR-like_helical_dom_sf"/>
</dbReference>
<dbReference type="Gene3D" id="1.25.40.10">
    <property type="entry name" value="Tetratricopeptide repeat domain"/>
    <property type="match status" value="1"/>
</dbReference>
<keyword evidence="5" id="KW-1185">Reference proteome</keyword>
<dbReference type="AlphaFoldDB" id="A0A419RRV9"/>
<dbReference type="InterPro" id="IPR013105">
    <property type="entry name" value="TPR_2"/>
</dbReference>
<evidence type="ECO:0000313" key="5">
    <source>
        <dbReference type="Proteomes" id="UP000285232"/>
    </source>
</evidence>
<sequence length="90" mass="9744">MRRWTGDSNAIVLNNLAYARSRAGEMEEAIRVAEAALALAPDHPSVMDTAGWLLVQSGRDRSRGLLLLERAAKLAPDNPVIARHLAEAQG</sequence>
<protein>
    <submittedName>
        <fullName evidence="4">Tetratricopeptide repeat protein</fullName>
    </submittedName>
</protein>
<dbReference type="PROSITE" id="PS50005">
    <property type="entry name" value="TPR"/>
    <property type="match status" value="1"/>
</dbReference>
<dbReference type="Proteomes" id="UP000285232">
    <property type="component" value="Unassembled WGS sequence"/>
</dbReference>
<evidence type="ECO:0000256" key="3">
    <source>
        <dbReference type="PROSITE-ProRule" id="PRU00339"/>
    </source>
</evidence>
<dbReference type="InterPro" id="IPR019734">
    <property type="entry name" value="TPR_rpt"/>
</dbReference>